<dbReference type="Pfam" id="PF12796">
    <property type="entry name" value="Ank_2"/>
    <property type="match status" value="2"/>
</dbReference>
<evidence type="ECO:0000256" key="2">
    <source>
        <dbReference type="ARBA" id="ARBA00023043"/>
    </source>
</evidence>
<evidence type="ECO:0000256" key="4">
    <source>
        <dbReference type="SAM" id="MobiDB-lite"/>
    </source>
</evidence>
<dbReference type="InterPro" id="IPR036770">
    <property type="entry name" value="Ankyrin_rpt-contain_sf"/>
</dbReference>
<feature type="repeat" description="ANK" evidence="3">
    <location>
        <begin position="286"/>
        <end position="318"/>
    </location>
</feature>
<sequence>MTALHYAALYGKKYAVAKLLQCGPKELVNKVTNGFTPFMRAVAKGFDEIVEYLMNLGDIDPCVKLGDGRNVLHIGAKRNRLKVLQTLLDKTSKDTAKKRTGQMSNDTLPMERTDQMSSETLPRERTGQMSNDSLPREKSGQMSSINKIQKLINAPDNEKNRTTPLHTASRFGHVNVFEILLKYGANPFLLDSEMKTPLHIAKKMALQNGEFLHKKDGNGDTVFHLMAKDGHDRPLDVQLREDKENIVNCKNNDGCTPLWLAAASGHLKCVEHMLSRDASIEMTNKSKLTPLMVASQNGHADVVEYMINKNANVSALDEKKRNCLEIAILERHT</sequence>
<dbReference type="PANTHER" id="PTHR24198:SF165">
    <property type="entry name" value="ANKYRIN REPEAT-CONTAINING PROTEIN-RELATED"/>
    <property type="match status" value="1"/>
</dbReference>
<evidence type="ECO:0000256" key="1">
    <source>
        <dbReference type="ARBA" id="ARBA00022737"/>
    </source>
</evidence>
<keyword evidence="2 3" id="KW-0040">ANK repeat</keyword>
<proteinExistence type="predicted"/>
<dbReference type="Gene3D" id="1.25.40.20">
    <property type="entry name" value="Ankyrin repeat-containing domain"/>
    <property type="match status" value="3"/>
</dbReference>
<dbReference type="PROSITE" id="PS50297">
    <property type="entry name" value="ANK_REP_REGION"/>
    <property type="match status" value="3"/>
</dbReference>
<protein>
    <submittedName>
        <fullName evidence="5">ANK2-like protein</fullName>
    </submittedName>
</protein>
<dbReference type="SMART" id="SM00248">
    <property type="entry name" value="ANK"/>
    <property type="match status" value="7"/>
</dbReference>
<dbReference type="InterPro" id="IPR002110">
    <property type="entry name" value="Ankyrin_rpt"/>
</dbReference>
<dbReference type="SUPFAM" id="SSF48403">
    <property type="entry name" value="Ankyrin repeat"/>
    <property type="match status" value="2"/>
</dbReference>
<dbReference type="Pfam" id="PF13857">
    <property type="entry name" value="Ank_5"/>
    <property type="match status" value="1"/>
</dbReference>
<keyword evidence="1" id="KW-0677">Repeat</keyword>
<accession>A0ABY7EJE1</accession>
<evidence type="ECO:0000313" key="6">
    <source>
        <dbReference type="Proteomes" id="UP001164746"/>
    </source>
</evidence>
<feature type="region of interest" description="Disordered" evidence="4">
    <location>
        <begin position="92"/>
        <end position="143"/>
    </location>
</feature>
<dbReference type="PROSITE" id="PS50088">
    <property type="entry name" value="ANK_REPEAT"/>
    <property type="match status" value="3"/>
</dbReference>
<dbReference type="PANTHER" id="PTHR24198">
    <property type="entry name" value="ANKYRIN REPEAT AND PROTEIN KINASE DOMAIN-CONTAINING PROTEIN"/>
    <property type="match status" value="1"/>
</dbReference>
<dbReference type="EMBL" id="CP111017">
    <property type="protein sequence ID" value="WAR08524.1"/>
    <property type="molecule type" value="Genomic_DNA"/>
</dbReference>
<evidence type="ECO:0000256" key="3">
    <source>
        <dbReference type="PROSITE-ProRule" id="PRU00023"/>
    </source>
</evidence>
<gene>
    <name evidence="5" type="ORF">MAR_018482</name>
</gene>
<organism evidence="5 6">
    <name type="scientific">Mya arenaria</name>
    <name type="common">Soft-shell clam</name>
    <dbReference type="NCBI Taxonomy" id="6604"/>
    <lineage>
        <taxon>Eukaryota</taxon>
        <taxon>Metazoa</taxon>
        <taxon>Spiralia</taxon>
        <taxon>Lophotrochozoa</taxon>
        <taxon>Mollusca</taxon>
        <taxon>Bivalvia</taxon>
        <taxon>Autobranchia</taxon>
        <taxon>Heteroconchia</taxon>
        <taxon>Euheterodonta</taxon>
        <taxon>Imparidentia</taxon>
        <taxon>Neoheterodontei</taxon>
        <taxon>Myida</taxon>
        <taxon>Myoidea</taxon>
        <taxon>Myidae</taxon>
        <taxon>Mya</taxon>
    </lineage>
</organism>
<keyword evidence="6" id="KW-1185">Reference proteome</keyword>
<dbReference type="Pfam" id="PF00023">
    <property type="entry name" value="Ank"/>
    <property type="match status" value="1"/>
</dbReference>
<name>A0ABY7EJE1_MYAAR</name>
<feature type="repeat" description="ANK" evidence="3">
    <location>
        <begin position="160"/>
        <end position="192"/>
    </location>
</feature>
<feature type="repeat" description="ANK" evidence="3">
    <location>
        <begin position="253"/>
        <end position="285"/>
    </location>
</feature>
<reference evidence="5" key="1">
    <citation type="submission" date="2022-11" db="EMBL/GenBank/DDBJ databases">
        <title>Centuries of genome instability and evolution in soft-shell clam transmissible cancer (bioRxiv).</title>
        <authorList>
            <person name="Hart S.F.M."/>
            <person name="Yonemitsu M.A."/>
            <person name="Giersch R.M."/>
            <person name="Beal B.F."/>
            <person name="Arriagada G."/>
            <person name="Davis B.W."/>
            <person name="Ostrander E.A."/>
            <person name="Goff S.P."/>
            <person name="Metzger M.J."/>
        </authorList>
    </citation>
    <scope>NUCLEOTIDE SEQUENCE</scope>
    <source>
        <strain evidence="5">MELC-2E11</strain>
        <tissue evidence="5">Siphon/mantle</tissue>
    </source>
</reference>
<dbReference type="Proteomes" id="UP001164746">
    <property type="component" value="Chromosome 6"/>
</dbReference>
<evidence type="ECO:0000313" key="5">
    <source>
        <dbReference type="EMBL" id="WAR08524.1"/>
    </source>
</evidence>